<dbReference type="GO" id="GO:0045296">
    <property type="term" value="F:cadherin binding"/>
    <property type="evidence" value="ECO:0007669"/>
    <property type="project" value="TreeGrafter"/>
</dbReference>
<dbReference type="Pfam" id="PF00149">
    <property type="entry name" value="Metallophos"/>
    <property type="match status" value="1"/>
</dbReference>
<accession>A0A942E0U4</accession>
<evidence type="ECO:0000259" key="6">
    <source>
        <dbReference type="PROSITE" id="PS50268"/>
    </source>
</evidence>
<evidence type="ECO:0000256" key="4">
    <source>
        <dbReference type="ARBA" id="ARBA00023136"/>
    </source>
</evidence>
<dbReference type="SMART" id="SM00112">
    <property type="entry name" value="CA"/>
    <property type="match status" value="4"/>
</dbReference>
<organism evidence="7 8">
    <name type="scientific">Pseudaminobacter soli</name>
    <name type="common">ex Zhang et al. 2022</name>
    <dbReference type="NCBI Taxonomy" id="2831468"/>
    <lineage>
        <taxon>Bacteria</taxon>
        <taxon>Pseudomonadati</taxon>
        <taxon>Pseudomonadota</taxon>
        <taxon>Alphaproteobacteria</taxon>
        <taxon>Hyphomicrobiales</taxon>
        <taxon>Phyllobacteriaceae</taxon>
        <taxon>Pseudaminobacter</taxon>
    </lineage>
</organism>
<feature type="domain" description="Cadherin" evidence="6">
    <location>
        <begin position="708"/>
        <end position="810"/>
    </location>
</feature>
<dbReference type="Gene3D" id="2.150.10.10">
    <property type="entry name" value="Serralysin-like metalloprotease, C-terminal"/>
    <property type="match status" value="1"/>
</dbReference>
<dbReference type="InterPro" id="IPR039808">
    <property type="entry name" value="Cadherin"/>
</dbReference>
<feature type="domain" description="Cadherin" evidence="6">
    <location>
        <begin position="314"/>
        <end position="416"/>
    </location>
</feature>
<dbReference type="GO" id="GO:0007156">
    <property type="term" value="P:homophilic cell adhesion via plasma membrane adhesion molecules"/>
    <property type="evidence" value="ECO:0007669"/>
    <property type="project" value="InterPro"/>
</dbReference>
<keyword evidence="8" id="KW-1185">Reference proteome</keyword>
<dbReference type="Proteomes" id="UP000680348">
    <property type="component" value="Unassembled WGS sequence"/>
</dbReference>
<name>A0A942E0U4_9HYPH</name>
<dbReference type="Gene3D" id="3.60.21.10">
    <property type="match status" value="1"/>
</dbReference>
<keyword evidence="2" id="KW-0677">Repeat</keyword>
<dbReference type="GO" id="GO:0016477">
    <property type="term" value="P:cell migration"/>
    <property type="evidence" value="ECO:0007669"/>
    <property type="project" value="TreeGrafter"/>
</dbReference>
<gene>
    <name evidence="7" type="ORF">KEU06_23940</name>
</gene>
<evidence type="ECO:0000256" key="5">
    <source>
        <dbReference type="SAM" id="MobiDB-lite"/>
    </source>
</evidence>
<evidence type="ECO:0000256" key="2">
    <source>
        <dbReference type="ARBA" id="ARBA00022737"/>
    </source>
</evidence>
<dbReference type="SUPFAM" id="SSF51120">
    <property type="entry name" value="beta-Roll"/>
    <property type="match status" value="1"/>
</dbReference>
<feature type="compositionally biased region" description="Polar residues" evidence="5">
    <location>
        <begin position="1"/>
        <end position="20"/>
    </location>
</feature>
<comment type="caution">
    <text evidence="7">The sequence shown here is derived from an EMBL/GenBank/DDBJ whole genome shotgun (WGS) entry which is preliminary data.</text>
</comment>
<keyword evidence="4" id="KW-0472">Membrane</keyword>
<evidence type="ECO:0000256" key="3">
    <source>
        <dbReference type="ARBA" id="ARBA00022837"/>
    </source>
</evidence>
<proteinExistence type="predicted"/>
<dbReference type="PANTHER" id="PTHR24027:SF438">
    <property type="entry name" value="CADHERIN 23"/>
    <property type="match status" value="1"/>
</dbReference>
<dbReference type="SUPFAM" id="SSF56300">
    <property type="entry name" value="Metallo-dependent phosphatases"/>
    <property type="match status" value="1"/>
</dbReference>
<dbReference type="InterPro" id="IPR004843">
    <property type="entry name" value="Calcineurin-like_PHP"/>
</dbReference>
<dbReference type="GO" id="GO:0005509">
    <property type="term" value="F:calcium ion binding"/>
    <property type="evidence" value="ECO:0007669"/>
    <property type="project" value="InterPro"/>
</dbReference>
<dbReference type="InterPro" id="IPR015919">
    <property type="entry name" value="Cadherin-like_sf"/>
</dbReference>
<feature type="domain" description="Cadherin" evidence="6">
    <location>
        <begin position="417"/>
        <end position="539"/>
    </location>
</feature>
<dbReference type="SUPFAM" id="SSF49313">
    <property type="entry name" value="Cadherin-like"/>
    <property type="match status" value="4"/>
</dbReference>
<dbReference type="PROSITE" id="PS50268">
    <property type="entry name" value="CADHERIN_2"/>
    <property type="match status" value="3"/>
</dbReference>
<dbReference type="GO" id="GO:0016787">
    <property type="term" value="F:hydrolase activity"/>
    <property type="evidence" value="ECO:0007669"/>
    <property type="project" value="InterPro"/>
</dbReference>
<feature type="region of interest" description="Disordered" evidence="5">
    <location>
        <begin position="1"/>
        <end position="22"/>
    </location>
</feature>
<dbReference type="Pfam" id="PF05345">
    <property type="entry name" value="He_PIG"/>
    <property type="match status" value="1"/>
</dbReference>
<keyword evidence="3" id="KW-0106">Calcium</keyword>
<dbReference type="PANTHER" id="PTHR24027">
    <property type="entry name" value="CADHERIN-23"/>
    <property type="match status" value="1"/>
</dbReference>
<comment type="subcellular location">
    <subcellularLocation>
        <location evidence="1">Membrane</location>
    </subcellularLocation>
</comment>
<dbReference type="InterPro" id="IPR011049">
    <property type="entry name" value="Serralysin-like_metalloprot_C"/>
</dbReference>
<reference evidence="7" key="1">
    <citation type="submission" date="2021-04" db="EMBL/GenBank/DDBJ databases">
        <title>Pseudaminobacter soli sp. nov., isolated from paddy soil contaminated by heavy metals.</title>
        <authorList>
            <person name="Zhang K."/>
        </authorList>
    </citation>
    <scope>NUCLEOTIDE SEQUENCE</scope>
    <source>
        <strain evidence="7">19-2017</strain>
    </source>
</reference>
<protein>
    <submittedName>
        <fullName evidence="7">Cadherin domain-containing protein</fullName>
    </submittedName>
</protein>
<evidence type="ECO:0000313" key="7">
    <source>
        <dbReference type="EMBL" id="MBS3651674.1"/>
    </source>
</evidence>
<dbReference type="InterPro" id="IPR029052">
    <property type="entry name" value="Metallo-depent_PP-like"/>
</dbReference>
<evidence type="ECO:0000313" key="8">
    <source>
        <dbReference type="Proteomes" id="UP000680348"/>
    </source>
</evidence>
<dbReference type="GO" id="GO:0008013">
    <property type="term" value="F:beta-catenin binding"/>
    <property type="evidence" value="ECO:0007669"/>
    <property type="project" value="TreeGrafter"/>
</dbReference>
<dbReference type="GO" id="GO:0016342">
    <property type="term" value="C:catenin complex"/>
    <property type="evidence" value="ECO:0007669"/>
    <property type="project" value="TreeGrafter"/>
</dbReference>
<dbReference type="InterPro" id="IPR002126">
    <property type="entry name" value="Cadherin-like_dom"/>
</dbReference>
<dbReference type="Gene3D" id="2.60.40.60">
    <property type="entry name" value="Cadherins"/>
    <property type="match status" value="4"/>
</dbReference>
<dbReference type="CDD" id="cd11304">
    <property type="entry name" value="Cadherin_repeat"/>
    <property type="match status" value="4"/>
</dbReference>
<sequence>MLPGTTSDESGVHGTSATTSDHADILVVGAGEDNHARGPGSAVSSDRGFVSSRSTLADAASAGDVGGGTLSDTMTANASGLGHYMGTSQGSNADVTPPPVMTAKVDAAAAASGPLSASPTPMIVERRVASAGDDVEQRTTSGGMSANVTDLELGYDGTLAHTVGLRFTGVDIPQGAIITNAYIQFRTDEPGSVATSLLIQGEDADDANPFTAAKFDVSARARTDASAAWTPDPWIKVGDAGLAQRTPDLTAIVQEIVNRSGWAALNDMAFLVTGTGTRTATSYEKLATGAPLLHIEYQMPGPAGSPVAFNVPADADATANQIAELATAGTTLGIIASASDPDAGSTVTYSIDDARFAINSSTGVITRSGTGTLDFETQTSINLTVTATSSDGSQANQTFTLGILDSPEPVAFNPQPDADAATNRIAQNAAAGTAVGITASARDPDAGSTVTYSISDNRFVIDPSTGVITRSATGTLNAQTEPTVTLNVTATSSDGSTAAHAYSLSISGAPSATPTILEKRVASSADDVEQRVSSGAMSFTSSDLELTFDGSTQQTVGMRFTGLDIPKGAVITNAYIQFTVDTVTTGASQLQIRGEDADDAAAFTSAAFNASSRPLTDALVNWAPPDWSVRGAAGAGQRTPDLTQIVQEIVSRGGWAPTNDMVFLVSGTGTRNARAYDSRPDAAPLLHVEYYVPGGGSGSPVAFHNPADANPAVNQIAELAAAGTAVGITAAASDPDAGSTVTYSIDDARFAINSSTGVITRSSTGTLDFETQPSVNLTVTATSSDGSKANQTYTLGILDSPEPVAFNPQPDADAATNRIAQNAAAGTVIGITASARDPDAGSTVTYSIDDARFAINPSTGVITRSATGTLNAQAEPTVTLNVTATSSDGSTDKHAYTASVVPTSGPQTLFRFAIFGDYGDTDLSGEKAVSALVHSWNVDFVLTVGDNVYAPQSLDAAIGQQYHDYIGNYQGAYGSGSAINRFFPSLGNHEYSEGNVPAYLNYFTLPDNERYYDFQVGPVHLFALNSNKEEPDGRSPTSVQGKWMQSVLADSDASFNLAYYHHTAFNPSGGTGTMAWPFEQWGVDAVFAGHQHNYYRENRDDNGDGVALPYITTGLGGGGRTVPNVGANLVTITDAGMLIEFYTVSSFNGSTVTSLLKDSYFIPTPAGRSPTIVDGAYVMNGTAGADYLWGLGANATLNGGRGNDMLVGGHGRNQFVFHSGDGQDTIANFVPGASIGDVLDLRAFGIDSASRFAQVATNQGANVVADLGGGDRLTLLGVQVAQFHDNDFRTDLLV</sequence>
<evidence type="ECO:0000256" key="1">
    <source>
        <dbReference type="ARBA" id="ARBA00004370"/>
    </source>
</evidence>
<dbReference type="EMBL" id="JAGWCR010000015">
    <property type="protein sequence ID" value="MBS3651674.1"/>
    <property type="molecule type" value="Genomic_DNA"/>
</dbReference>